<dbReference type="InterPro" id="IPR003423">
    <property type="entry name" value="OMP_efflux"/>
</dbReference>
<evidence type="ECO:0000313" key="9">
    <source>
        <dbReference type="EMBL" id="MCF4101929.1"/>
    </source>
</evidence>
<accession>A0ABS9EGA9</accession>
<evidence type="ECO:0000313" key="10">
    <source>
        <dbReference type="Proteomes" id="UP001179363"/>
    </source>
</evidence>
<evidence type="ECO:0000256" key="4">
    <source>
        <dbReference type="ARBA" id="ARBA00022452"/>
    </source>
</evidence>
<feature type="chain" id="PRO_5045325790" evidence="8">
    <location>
        <begin position="21"/>
        <end position="462"/>
    </location>
</feature>
<gene>
    <name evidence="9" type="ORF">L1I30_09650</name>
</gene>
<evidence type="ECO:0000256" key="6">
    <source>
        <dbReference type="ARBA" id="ARBA00023136"/>
    </source>
</evidence>
<dbReference type="Gene3D" id="1.20.1600.10">
    <property type="entry name" value="Outer membrane efflux proteins (OEP)"/>
    <property type="match status" value="1"/>
</dbReference>
<comment type="subcellular location">
    <subcellularLocation>
        <location evidence="1">Cell outer membrane</location>
    </subcellularLocation>
</comment>
<dbReference type="Pfam" id="PF02321">
    <property type="entry name" value="OEP"/>
    <property type="match status" value="2"/>
</dbReference>
<comment type="caution">
    <text evidence="9">The sequence shown here is derived from an EMBL/GenBank/DDBJ whole genome shotgun (WGS) entry which is preliminary data.</text>
</comment>
<keyword evidence="3" id="KW-0813">Transport</keyword>
<evidence type="ECO:0000256" key="1">
    <source>
        <dbReference type="ARBA" id="ARBA00004442"/>
    </source>
</evidence>
<feature type="signal peptide" evidence="8">
    <location>
        <begin position="1"/>
        <end position="20"/>
    </location>
</feature>
<protein>
    <submittedName>
        <fullName evidence="9">TolC family protein</fullName>
    </submittedName>
</protein>
<dbReference type="EMBL" id="JAKGTH010000009">
    <property type="protein sequence ID" value="MCF4101929.1"/>
    <property type="molecule type" value="Genomic_DNA"/>
</dbReference>
<dbReference type="RefSeq" id="WP_236134079.1">
    <property type="nucleotide sequence ID" value="NZ_JAKGTH010000009.1"/>
</dbReference>
<organism evidence="9 10">
    <name type="scientific">Gillisia lutea</name>
    <dbReference type="NCBI Taxonomy" id="2909668"/>
    <lineage>
        <taxon>Bacteria</taxon>
        <taxon>Pseudomonadati</taxon>
        <taxon>Bacteroidota</taxon>
        <taxon>Flavobacteriia</taxon>
        <taxon>Flavobacteriales</taxon>
        <taxon>Flavobacteriaceae</taxon>
        <taxon>Gillisia</taxon>
    </lineage>
</organism>
<evidence type="ECO:0000256" key="5">
    <source>
        <dbReference type="ARBA" id="ARBA00022692"/>
    </source>
</evidence>
<dbReference type="SUPFAM" id="SSF56954">
    <property type="entry name" value="Outer membrane efflux proteins (OEP)"/>
    <property type="match status" value="1"/>
</dbReference>
<keyword evidence="5" id="KW-0812">Transmembrane</keyword>
<dbReference type="Proteomes" id="UP001179363">
    <property type="component" value="Unassembled WGS sequence"/>
</dbReference>
<dbReference type="PANTHER" id="PTHR30026">
    <property type="entry name" value="OUTER MEMBRANE PROTEIN TOLC"/>
    <property type="match status" value="1"/>
</dbReference>
<reference evidence="9" key="1">
    <citation type="submission" date="2022-01" db="EMBL/GenBank/DDBJ databases">
        <title>Gillisia lutea sp. nov., isolated from marine plastic residues from the Malvarosa beach (Valencia, Spain).</title>
        <authorList>
            <person name="Vidal-Verdu A."/>
            <person name="Molina-Menor E."/>
            <person name="Satari L."/>
            <person name="Pascual J."/>
            <person name="Pereto J."/>
            <person name="Porcar M."/>
        </authorList>
    </citation>
    <scope>NUCLEOTIDE SEQUENCE</scope>
    <source>
        <strain evidence="9">M10.2A</strain>
    </source>
</reference>
<name>A0ABS9EGA9_9FLAO</name>
<sequence length="462" mass="53870">MRKLAFLIFFLSVSSLFAQAEDTLRLEFNEYLAIVKKYHPLVKQAGLMVDEGDFKLLKARGSFDPKIEADLSEKNYKSTEYYNIFNSAFKIPTYYGLEFKAKYELNSGYYLNPQNNVPQDGLYSAGVSLDLTDGLFMSKRMAALRQARIYRDQSRIKRDLMSAEILYEASLAYFTWYAAYQKYEFYKDFVKNAEFRLTSVKTEFRAGDKAAVDTLEANIAYESRMLQFQQTELELTKATFNLSNYLWTENNVPLELQNSVIPEENLLEKISQLWIEDEILAASGIQNNPKLQYLEYNVEIKEVDRKLKINQLLPDLSLNYNFLTSEPEEWRRLNVDDYKFGIKLSLPVFMRKERGAVELSKLAVENSRFELLNAGQEISNKLKILQSEISSYRSQNTKIQKMAEDYESLVEAEQRKFELGDSSLFLVNNRENSFLSARMKQIDVLMKFLKSRAELKKLTTNF</sequence>
<keyword evidence="8" id="KW-0732">Signal</keyword>
<evidence type="ECO:0000256" key="7">
    <source>
        <dbReference type="ARBA" id="ARBA00023237"/>
    </source>
</evidence>
<evidence type="ECO:0000256" key="8">
    <source>
        <dbReference type="SAM" id="SignalP"/>
    </source>
</evidence>
<dbReference type="PANTHER" id="PTHR30026:SF20">
    <property type="entry name" value="OUTER MEMBRANE PROTEIN TOLC"/>
    <property type="match status" value="1"/>
</dbReference>
<keyword evidence="4" id="KW-1134">Transmembrane beta strand</keyword>
<keyword evidence="10" id="KW-1185">Reference proteome</keyword>
<evidence type="ECO:0000256" key="2">
    <source>
        <dbReference type="ARBA" id="ARBA00007613"/>
    </source>
</evidence>
<keyword evidence="7" id="KW-0998">Cell outer membrane</keyword>
<proteinExistence type="inferred from homology"/>
<evidence type="ECO:0000256" key="3">
    <source>
        <dbReference type="ARBA" id="ARBA00022448"/>
    </source>
</evidence>
<dbReference type="InterPro" id="IPR051906">
    <property type="entry name" value="TolC-like"/>
</dbReference>
<keyword evidence="6" id="KW-0472">Membrane</keyword>
<comment type="similarity">
    <text evidence="2">Belongs to the outer membrane factor (OMF) (TC 1.B.17) family.</text>
</comment>